<name>A0A1V1NZU3_9BACT</name>
<dbReference type="EMBL" id="ATBP01001113">
    <property type="protein sequence ID" value="ETR68025.1"/>
    <property type="molecule type" value="Genomic_DNA"/>
</dbReference>
<gene>
    <name evidence="1" type="ORF">OMM_04812</name>
</gene>
<comment type="caution">
    <text evidence="1">The sequence shown here is derived from an EMBL/GenBank/DDBJ whole genome shotgun (WGS) entry which is preliminary data.</text>
</comment>
<proteinExistence type="predicted"/>
<accession>A0A1V1NZU3</accession>
<dbReference type="AlphaFoldDB" id="A0A1V1NZU3"/>
<evidence type="ECO:0000313" key="2">
    <source>
        <dbReference type="Proteomes" id="UP000189670"/>
    </source>
</evidence>
<reference evidence="2" key="1">
    <citation type="submission" date="2012-11" db="EMBL/GenBank/DDBJ databases">
        <authorList>
            <person name="Lucero-Rivera Y.E."/>
            <person name="Tovar-Ramirez D."/>
        </authorList>
    </citation>
    <scope>NUCLEOTIDE SEQUENCE [LARGE SCALE GENOMIC DNA]</scope>
    <source>
        <strain evidence="2">Araruama</strain>
    </source>
</reference>
<organism evidence="1 2">
    <name type="scientific">Candidatus Magnetoglobus multicellularis str. Araruama</name>
    <dbReference type="NCBI Taxonomy" id="890399"/>
    <lineage>
        <taxon>Bacteria</taxon>
        <taxon>Pseudomonadati</taxon>
        <taxon>Thermodesulfobacteriota</taxon>
        <taxon>Desulfobacteria</taxon>
        <taxon>Desulfobacterales</taxon>
        <taxon>Desulfobacteraceae</taxon>
        <taxon>Candidatus Magnetoglobus</taxon>
    </lineage>
</organism>
<evidence type="ECO:0000313" key="1">
    <source>
        <dbReference type="EMBL" id="ETR68025.1"/>
    </source>
</evidence>
<sequence>MKITKIMGVLAIAGVLMVGSLAYADPERQIVINGIVPAILSMEVTDTEENVDLNELGRVAYEDKIIGNIVIDSNSATGFQIDYTSANSGFLQNGIGEVASYRKIDYTVSLINAAGTLGDGTSEGTLEKVSPTDAVSFSGNNAAPTVARSYDVAINTPIKTLEAGSGYTDTLTLTISTI</sequence>
<protein>
    <submittedName>
        <fullName evidence="1">Uncharacterized protein</fullName>
    </submittedName>
</protein>
<dbReference type="Proteomes" id="UP000189670">
    <property type="component" value="Unassembled WGS sequence"/>
</dbReference>